<feature type="region of interest" description="Disordered" evidence="1">
    <location>
        <begin position="1275"/>
        <end position="1310"/>
    </location>
</feature>
<dbReference type="InterPro" id="IPR051144">
    <property type="entry name" value="Formin_homology_domain"/>
</dbReference>
<evidence type="ECO:0000256" key="1">
    <source>
        <dbReference type="SAM" id="MobiDB-lite"/>
    </source>
</evidence>
<feature type="region of interest" description="Disordered" evidence="1">
    <location>
        <begin position="1158"/>
        <end position="1191"/>
    </location>
</feature>
<name>A0A383WKV2_TETOB</name>
<feature type="compositionally biased region" description="Pro residues" evidence="1">
    <location>
        <begin position="412"/>
        <end position="455"/>
    </location>
</feature>
<organism evidence="2 3">
    <name type="scientific">Tetradesmus obliquus</name>
    <name type="common">Green alga</name>
    <name type="synonym">Acutodesmus obliquus</name>
    <dbReference type="NCBI Taxonomy" id="3088"/>
    <lineage>
        <taxon>Eukaryota</taxon>
        <taxon>Viridiplantae</taxon>
        <taxon>Chlorophyta</taxon>
        <taxon>core chlorophytes</taxon>
        <taxon>Chlorophyceae</taxon>
        <taxon>CS clade</taxon>
        <taxon>Sphaeropleales</taxon>
        <taxon>Scenedesmaceae</taxon>
        <taxon>Tetradesmus</taxon>
    </lineage>
</organism>
<dbReference type="PANTHER" id="PTHR45733">
    <property type="entry name" value="FORMIN-J"/>
    <property type="match status" value="1"/>
</dbReference>
<proteinExistence type="predicted"/>
<feature type="region of interest" description="Disordered" evidence="1">
    <location>
        <begin position="764"/>
        <end position="794"/>
    </location>
</feature>
<keyword evidence="3" id="KW-1185">Reference proteome</keyword>
<sequence length="1561" mass="155302">MLLGAAGPALTAHHSQSSSSILLAQQLGVDCTRQATDDLVSPRLEDTVTSVSHATAAGGSYTVTVKLPAANSGSSSCHVFLPPGSLQLNSLQEEPADDAEYEAQPAAADTDSIVAVESTAGGHKQQAAADAAATQAAAASTASAAALSTAAQPQKAVKAAHNDAAPSRRLQAALQSGAAVDGSAEQEVARAAAIVPEAGLAGSRATAAPADVHAVGLDSNAASTDSSRSLLQLQYQLSIDAAVGAAQADGRFIWGADATLPPFVMPDTPVVASRPGLDPAVQVASLQDYPVPIITLPNAGVVPLAAANPLQLDGSQSLAAADDLIEIYAWAARMISPQEVDLTGSILQADEASPSAFITLSSTGSYVVGLTVQSASGIAHLNNSALIVVPDSSGVLVQPLPPPGSGGFFSRAPPPPPRPPRPPRPPPPPPSPPPPPPSPPPPPRPPPPPPSPPPAPPPPPMPPTVPLCYYTTNGQLPYPAVAPQNLPQYSMQQYGQTAGSQSNFGHRKLSGATDADSAAAAGTVPAEDADSALSSAAGTRSLKQSAAWSTDPSFTSYVSQDVVRSALNNGQASSYGSNLQGYSSGYSGSYPSTASTPGYSAATGTAGAATASSGLGSGLFGSIGSALRSGTAGTKATGSSNPLQGLGGLLTKLGTAMQGSSANSIAQAAGSTAGQYSQGYAGGTTAGSTYLQYSTGSTTASTAAGGSTNPYASLQYSNGQLATGLGSASGGYSGTSNMLQQGVSSAQGLANSVAQQQQVTGAYQVPSSSSSSGTGQFVSQNPNPSGAFDPTTGKMVGAPAGQGAVPGGYYWSGGYWGYCLPPSPPAPMLMQPPPPPPGATQGLIKSPQPLSFWSVGPTGLAPVLLDATGSSAAPSRRIVAYGWVVKSASDGTPQATATGVSTTILLPRGMYVVTLNVVDSTGSSSAAGPLQFTVAGQGSSSSGGSQGSGSSIDPSLAVMLAKIASPPPIVMMAAGGGNVSIQLDAAGSSASPGFVIDQYAWTVTNQQAGNSIVLSQQVVRQVSAAFVALPVGSYIVSLVVRDTSGRNASIAQNFVVAGGSPTNTIAVISQPLSYTAASPGSLTTILLDAQNSSPKPGTTITQYVWAVISMPDRQPVAITTGKVAQVRLPPGSYQLGLLVLDSSAGNAIAQKNFILAGPQGSGSSQSPDGSSDYEDQGADGSSQPPQQPNEAPDIIDLVQPLQGECGGRVSLPAISDPNGDAVSVSWQLQQGRSSLRSGTGSVISLVGVPAGMYSILVTAGDGRLTATGTYQLKVNKPAGSGSSSSKSPAPGSSLPKPTLPPTGGSSSSSDVLPPQVIVQLPSLTLAQGAVLEVDAAAAGVPIKDLALYSYKWTLSNKASGQTIATQSGQHVRLPLATADSLQLELAVARKTGGGPAAIGQANLKVLPRAAGSAVLPAVYGSCGPFRSTPTANVSLACPGLAAKVGGSSGKLFTGKLVWAWRVTRVEDSRITTKVGSPANLGQQAVGKYLVEAAVGVGGPPTSSNTVYFLYSYMQVAVAAAAAPAGGSSSGSSGGGSAAMRQAAPAVTSQSIWQQWDAQAAG</sequence>
<evidence type="ECO:0000313" key="2">
    <source>
        <dbReference type="EMBL" id="SZX78041.1"/>
    </source>
</evidence>
<feature type="compositionally biased region" description="Polar residues" evidence="1">
    <location>
        <begin position="773"/>
        <end position="784"/>
    </location>
</feature>
<gene>
    <name evidence="2" type="ORF">BQ4739_LOCUS18370</name>
</gene>
<dbReference type="EMBL" id="FNXT01001301">
    <property type="protein sequence ID" value="SZX78041.1"/>
    <property type="molecule type" value="Genomic_DNA"/>
</dbReference>
<dbReference type="PANTHER" id="PTHR45733:SF8">
    <property type="entry name" value="FORMIN-J"/>
    <property type="match status" value="1"/>
</dbReference>
<feature type="compositionally biased region" description="Low complexity" evidence="1">
    <location>
        <begin position="1276"/>
        <end position="1310"/>
    </location>
</feature>
<reference evidence="2 3" key="1">
    <citation type="submission" date="2016-10" db="EMBL/GenBank/DDBJ databases">
        <authorList>
            <person name="Cai Z."/>
        </authorList>
    </citation>
    <scope>NUCLEOTIDE SEQUENCE [LARGE SCALE GENOMIC DNA]</scope>
</reference>
<dbReference type="InterPro" id="IPR013783">
    <property type="entry name" value="Ig-like_fold"/>
</dbReference>
<accession>A0A383WKV2</accession>
<evidence type="ECO:0008006" key="4">
    <source>
        <dbReference type="Google" id="ProtNLM"/>
    </source>
</evidence>
<protein>
    <recommendedName>
        <fullName evidence="4">PKD domain-containing protein</fullName>
    </recommendedName>
</protein>
<feature type="compositionally biased region" description="Low complexity" evidence="1">
    <location>
        <begin position="1158"/>
        <end position="1170"/>
    </location>
</feature>
<evidence type="ECO:0000313" key="3">
    <source>
        <dbReference type="Proteomes" id="UP000256970"/>
    </source>
</evidence>
<feature type="region of interest" description="Disordered" evidence="1">
    <location>
        <begin position="398"/>
        <end position="455"/>
    </location>
</feature>
<dbReference type="Gene3D" id="2.60.40.10">
    <property type="entry name" value="Immunoglobulins"/>
    <property type="match status" value="1"/>
</dbReference>
<dbReference type="PRINTS" id="PR01217">
    <property type="entry name" value="PRICHEXTENSN"/>
</dbReference>
<dbReference type="Proteomes" id="UP000256970">
    <property type="component" value="Unassembled WGS sequence"/>
</dbReference>
<dbReference type="STRING" id="3088.A0A383WKV2"/>